<keyword evidence="1" id="KW-1133">Transmembrane helix</keyword>
<dbReference type="AlphaFoldDB" id="A0A6C0F744"/>
<name>A0A6C0F744_9ZZZZ</name>
<organism evidence="2">
    <name type="scientific">viral metagenome</name>
    <dbReference type="NCBI Taxonomy" id="1070528"/>
    <lineage>
        <taxon>unclassified sequences</taxon>
        <taxon>metagenomes</taxon>
        <taxon>organismal metagenomes</taxon>
    </lineage>
</organism>
<keyword evidence="1" id="KW-0472">Membrane</keyword>
<proteinExistence type="predicted"/>
<accession>A0A6C0F744</accession>
<dbReference type="EMBL" id="MN738742">
    <property type="protein sequence ID" value="QHT36443.1"/>
    <property type="molecule type" value="Genomic_DNA"/>
</dbReference>
<evidence type="ECO:0000256" key="1">
    <source>
        <dbReference type="SAM" id="Phobius"/>
    </source>
</evidence>
<protein>
    <submittedName>
        <fullName evidence="2">Uncharacterized protein</fullName>
    </submittedName>
</protein>
<feature type="transmembrane region" description="Helical" evidence="1">
    <location>
        <begin position="59"/>
        <end position="76"/>
    </location>
</feature>
<sequence>MDGGGLSNVFANLFVKNPQKNSFIVMIVSIILKTIIVMVTYNKIWPRLVENTGQDTSKFKPLTFFEAFLFVILFMFL</sequence>
<evidence type="ECO:0000313" key="2">
    <source>
        <dbReference type="EMBL" id="QHT36443.1"/>
    </source>
</evidence>
<feature type="transmembrane region" description="Helical" evidence="1">
    <location>
        <begin position="21"/>
        <end position="39"/>
    </location>
</feature>
<reference evidence="2" key="1">
    <citation type="journal article" date="2020" name="Nature">
        <title>Giant virus diversity and host interactions through global metagenomics.</title>
        <authorList>
            <person name="Schulz F."/>
            <person name="Roux S."/>
            <person name="Paez-Espino D."/>
            <person name="Jungbluth S."/>
            <person name="Walsh D.A."/>
            <person name="Denef V.J."/>
            <person name="McMahon K.D."/>
            <person name="Konstantinidis K.T."/>
            <person name="Eloe-Fadrosh E.A."/>
            <person name="Kyrpides N.C."/>
            <person name="Woyke T."/>
        </authorList>
    </citation>
    <scope>NUCLEOTIDE SEQUENCE</scope>
    <source>
        <strain evidence="2">GVMAG-S-ERX555931-87</strain>
    </source>
</reference>
<keyword evidence="1" id="KW-0812">Transmembrane</keyword>